<evidence type="ECO:0000313" key="11">
    <source>
        <dbReference type="Proteomes" id="UP000805614"/>
    </source>
</evidence>
<feature type="transmembrane region" description="Helical" evidence="8">
    <location>
        <begin position="265"/>
        <end position="291"/>
    </location>
</feature>
<evidence type="ECO:0000256" key="2">
    <source>
        <dbReference type="ARBA" id="ARBA00022475"/>
    </source>
</evidence>
<keyword evidence="2 8" id="KW-1003">Cell membrane</keyword>
<name>A0ABR7LMU6_9ACTN</name>
<keyword evidence="8" id="KW-0813">Transport</keyword>
<dbReference type="PRINTS" id="PR01806">
    <property type="entry name" value="VIRFACTRMVIN"/>
</dbReference>
<comment type="subcellular location">
    <subcellularLocation>
        <location evidence="1 8">Cell membrane</location>
        <topology evidence="1 8">Multi-pass membrane protein</topology>
    </subcellularLocation>
</comment>
<comment type="pathway">
    <text evidence="8">Cell wall biogenesis; peptidoglycan biosynthesis.</text>
</comment>
<dbReference type="CDD" id="cd13123">
    <property type="entry name" value="MATE_MurJ_like"/>
    <property type="match status" value="1"/>
</dbReference>
<feature type="transmembrane region" description="Helical" evidence="8">
    <location>
        <begin position="34"/>
        <end position="64"/>
    </location>
</feature>
<dbReference type="InterPro" id="IPR004268">
    <property type="entry name" value="MurJ"/>
</dbReference>
<gene>
    <name evidence="8 10" type="primary">murJ</name>
    <name evidence="10" type="ORF">HKK74_11765</name>
</gene>
<proteinExistence type="inferred from homology"/>
<reference evidence="10 11" key="1">
    <citation type="submission" date="2020-06" db="EMBL/GenBank/DDBJ databases">
        <title>Actinomadura xiongansis sp. nov., isolated from soil of Baiyangdian.</title>
        <authorList>
            <person name="Zhang X."/>
        </authorList>
    </citation>
    <scope>NUCLEOTIDE SEQUENCE [LARGE SCALE GENOMIC DNA]</scope>
    <source>
        <strain evidence="10 11">HBUM206468</strain>
    </source>
</reference>
<dbReference type="HAMAP" id="MF_02078">
    <property type="entry name" value="MurJ_MviN"/>
    <property type="match status" value="1"/>
</dbReference>
<comment type="similarity">
    <text evidence="8">Belongs to the MurJ/MviN family.</text>
</comment>
<evidence type="ECO:0000256" key="5">
    <source>
        <dbReference type="ARBA" id="ARBA00022984"/>
    </source>
</evidence>
<feature type="transmembrane region" description="Helical" evidence="8">
    <location>
        <begin position="76"/>
        <end position="95"/>
    </location>
</feature>
<evidence type="ECO:0000313" key="10">
    <source>
        <dbReference type="EMBL" id="MBC6466171.1"/>
    </source>
</evidence>
<feature type="transmembrane region" description="Helical" evidence="8">
    <location>
        <begin position="515"/>
        <end position="543"/>
    </location>
</feature>
<dbReference type="EMBL" id="JABVEC010000007">
    <property type="protein sequence ID" value="MBC6466171.1"/>
    <property type="molecule type" value="Genomic_DNA"/>
</dbReference>
<keyword evidence="11" id="KW-1185">Reference proteome</keyword>
<feature type="transmembrane region" description="Helical" evidence="8">
    <location>
        <begin position="115"/>
        <end position="138"/>
    </location>
</feature>
<feature type="transmembrane region" description="Helical" evidence="8">
    <location>
        <begin position="219"/>
        <end position="244"/>
    </location>
</feature>
<dbReference type="NCBIfam" id="TIGR01695">
    <property type="entry name" value="murJ_mviN"/>
    <property type="match status" value="1"/>
</dbReference>
<evidence type="ECO:0000256" key="3">
    <source>
        <dbReference type="ARBA" id="ARBA00022692"/>
    </source>
</evidence>
<keyword evidence="5 8" id="KW-0573">Peptidoglycan synthesis</keyword>
<dbReference type="PANTHER" id="PTHR47019">
    <property type="entry name" value="LIPID II FLIPPASE MURJ"/>
    <property type="match status" value="1"/>
</dbReference>
<dbReference type="InterPro" id="IPR051050">
    <property type="entry name" value="Lipid_II_flippase_MurJ/MviN"/>
</dbReference>
<evidence type="ECO:0000256" key="9">
    <source>
        <dbReference type="SAM" id="MobiDB-lite"/>
    </source>
</evidence>
<comment type="caution">
    <text evidence="10">The sequence shown here is derived from an EMBL/GenBank/DDBJ whole genome shotgun (WGS) entry which is preliminary data.</text>
</comment>
<feature type="transmembrane region" description="Helical" evidence="8">
    <location>
        <begin position="150"/>
        <end position="176"/>
    </location>
</feature>
<feature type="transmembrane region" description="Helical" evidence="8">
    <location>
        <begin position="488"/>
        <end position="509"/>
    </location>
</feature>
<feature type="transmembrane region" description="Helical" evidence="8">
    <location>
        <begin position="453"/>
        <end position="476"/>
    </location>
</feature>
<keyword evidence="3 8" id="KW-0812">Transmembrane</keyword>
<feature type="transmembrane region" description="Helical" evidence="8">
    <location>
        <begin position="311"/>
        <end position="331"/>
    </location>
</feature>
<feature type="transmembrane region" description="Helical" evidence="8">
    <location>
        <begin position="392"/>
        <end position="414"/>
    </location>
</feature>
<evidence type="ECO:0000256" key="7">
    <source>
        <dbReference type="ARBA" id="ARBA00023136"/>
    </source>
</evidence>
<feature type="transmembrane region" description="Helical" evidence="8">
    <location>
        <begin position="188"/>
        <end position="207"/>
    </location>
</feature>
<organism evidence="10 11">
    <name type="scientific">Actinomadura alba</name>
    <dbReference type="NCBI Taxonomy" id="406431"/>
    <lineage>
        <taxon>Bacteria</taxon>
        <taxon>Bacillati</taxon>
        <taxon>Actinomycetota</taxon>
        <taxon>Actinomycetes</taxon>
        <taxon>Streptosporangiales</taxon>
        <taxon>Thermomonosporaceae</taxon>
        <taxon>Actinomadura</taxon>
    </lineage>
</organism>
<keyword evidence="6 8" id="KW-1133">Transmembrane helix</keyword>
<protein>
    <recommendedName>
        <fullName evidence="8">Probable lipid II flippase MurJ</fullName>
    </recommendedName>
</protein>
<dbReference type="Pfam" id="PF03023">
    <property type="entry name" value="MurJ"/>
    <property type="match status" value="1"/>
</dbReference>
<sequence length="565" mass="60507">MPEAEPSAGGVGGPQEEPKTAPAGRSSSLMRSGLVMAIGTIASRVTGFLRTAVIVAALGTGLLANAYNSANTIPNMLYDLLLGGILTSVIVPLIVRARERDAEYGRQFEQRLFTITVLFLGGLTLAATLLAPVLINLLGSGFKDEQRDLAILFAWFFLPQIFFYGVGAFAGAILNTRHRFGAPMWAPVLNNLVVIAIGIVFVLTTTGEIDPANITDAQINLLALGTTGGIVLQTIALWPSLRAAGFRWRPRLDFQRGELGEITRLAGWTLMYVISTQIGVMVTVNLLNSAAVRGHEEGIGDGFGYTPYFNAYQLFQLPYAIVAVSVITALLPRMSEHAADGNRRLVRDDFSSGLRLSSVIMLPAAALMFVLGPEIATVLFAHGNTSHADALVIAHVMQMLAIALVPFSTYQLMLRVFYAFRDTRTPAFISLITVSTNIAMAFAMYQLLPTRRIVIGVAAGFAVANIVGTIVCWAVLRSRLDGLDSRRIITGHLKLLIAAWPLIGFAFAVHKIVDAWIGTSGTISALAVLAVGTAGGGVLYLVFARLLRVGEVQTLLGTLAGRLGR</sequence>
<evidence type="ECO:0000256" key="6">
    <source>
        <dbReference type="ARBA" id="ARBA00022989"/>
    </source>
</evidence>
<feature type="transmembrane region" description="Helical" evidence="8">
    <location>
        <begin position="426"/>
        <end position="447"/>
    </location>
</feature>
<dbReference type="Proteomes" id="UP000805614">
    <property type="component" value="Unassembled WGS sequence"/>
</dbReference>
<keyword evidence="4 8" id="KW-0133">Cell shape</keyword>
<keyword evidence="7 8" id="KW-0472">Membrane</keyword>
<keyword evidence="8" id="KW-0961">Cell wall biogenesis/degradation</keyword>
<accession>A0ABR7LMU6</accession>
<dbReference type="PANTHER" id="PTHR47019:SF1">
    <property type="entry name" value="LIPID II FLIPPASE MURJ"/>
    <property type="match status" value="1"/>
</dbReference>
<feature type="region of interest" description="Disordered" evidence="9">
    <location>
        <begin position="1"/>
        <end position="27"/>
    </location>
</feature>
<evidence type="ECO:0000256" key="1">
    <source>
        <dbReference type="ARBA" id="ARBA00004651"/>
    </source>
</evidence>
<feature type="transmembrane region" description="Helical" evidence="8">
    <location>
        <begin position="352"/>
        <end position="372"/>
    </location>
</feature>
<evidence type="ECO:0000256" key="8">
    <source>
        <dbReference type="HAMAP-Rule" id="MF_02078"/>
    </source>
</evidence>
<comment type="function">
    <text evidence="8">Involved in peptidoglycan biosynthesis. Transports lipid-linked peptidoglycan precursors from the inner to the outer leaflet of the cytoplasmic membrane.</text>
</comment>
<evidence type="ECO:0000256" key="4">
    <source>
        <dbReference type="ARBA" id="ARBA00022960"/>
    </source>
</evidence>